<dbReference type="SMART" id="SM00028">
    <property type="entry name" value="TPR"/>
    <property type="match status" value="3"/>
</dbReference>
<evidence type="ECO:0000256" key="1">
    <source>
        <dbReference type="ARBA" id="ARBA00022679"/>
    </source>
</evidence>
<evidence type="ECO:0000313" key="2">
    <source>
        <dbReference type="EMBL" id="CRH05378.1"/>
    </source>
</evidence>
<dbReference type="SUPFAM" id="SSF48452">
    <property type="entry name" value="TPR-like"/>
    <property type="match status" value="1"/>
</dbReference>
<dbReference type="GO" id="GO:0008476">
    <property type="term" value="F:protein-tyrosine sulfotransferase activity"/>
    <property type="evidence" value="ECO:0007669"/>
    <property type="project" value="InterPro"/>
</dbReference>
<dbReference type="EMBL" id="LO017727">
    <property type="protein sequence ID" value="CRH05378.1"/>
    <property type="molecule type" value="Genomic_DNA"/>
</dbReference>
<gene>
    <name evidence="2" type="ORF">MAGMO_1184</name>
</gene>
<dbReference type="InterPro" id="IPR011990">
    <property type="entry name" value="TPR-like_helical_dom_sf"/>
</dbReference>
<organism evidence="2">
    <name type="scientific">Magnetococcus massalia (strain MO-1)</name>
    <dbReference type="NCBI Taxonomy" id="451514"/>
    <lineage>
        <taxon>Bacteria</taxon>
        <taxon>Pseudomonadati</taxon>
        <taxon>Pseudomonadota</taxon>
        <taxon>Magnetococcia</taxon>
        <taxon>Magnetococcales</taxon>
        <taxon>Magnetococcaceae</taxon>
        <taxon>Magnetococcus</taxon>
    </lineage>
</organism>
<proteinExistence type="predicted"/>
<dbReference type="Gene3D" id="3.40.50.300">
    <property type="entry name" value="P-loop containing nucleotide triphosphate hydrolases"/>
    <property type="match status" value="1"/>
</dbReference>
<sequence>MDPAALQRLLQEAEQHIQSGRLPTAWNMLERGRRKAPSEPAIISLMVAIQISNKQPAQAERMANQLVQQQPQSAQAQLTFGDALEAMGKGEEAVTAWQKAASLDSQLAAPHTRLAHYWEAKKIYMEAESAAEKALQADSRDVQATLIRARCDGIKNQPDQAVKRLLKLPFDALKPDQRVTYYFELAKQQTGSRRYQQAFDAYIEANRLQNLQAPGDSPGRLATTEIPQLVELAQQLPSLWPQAAAVAHALPMTPGLQPPIFCIGFPRAGHSLLARMLAAHPRLMVMTDHTIHQSLKRAVGAKTTLELIKGVNPQQLLTLRAHYLKEQQRLTGERPPSISLVDVHSANLVELPLLLLLFPNAQFIQLQRHPLDLALQLFIRRSEASDPATFRVGTFKEAASLYVAQMNLHTQLSQLQPMKRVVVKYESMIENMPNAMQHLLKGLGLPWNDAIRQYRTMPVRRLFSPYTIDAQVEMLHGQELNLWQGFSGSFRGLLPALDPYVRHEGYPPVSR</sequence>
<dbReference type="AlphaFoldDB" id="A0A1S7LFS2"/>
<dbReference type="PANTHER" id="PTHR12788">
    <property type="entry name" value="PROTEIN-TYROSINE SULFOTRANSFERASE 2"/>
    <property type="match status" value="1"/>
</dbReference>
<dbReference type="InterPro" id="IPR026634">
    <property type="entry name" value="TPST-like"/>
</dbReference>
<dbReference type="SUPFAM" id="SSF52540">
    <property type="entry name" value="P-loop containing nucleoside triphosphate hydrolases"/>
    <property type="match status" value="1"/>
</dbReference>
<protein>
    <submittedName>
        <fullName evidence="2">Uncharacterized protein</fullName>
    </submittedName>
</protein>
<accession>A0A1S7LFS2</accession>
<name>A0A1S7LFS2_MAGMO</name>
<dbReference type="InterPro" id="IPR019734">
    <property type="entry name" value="TPR_rpt"/>
</dbReference>
<dbReference type="PANTHER" id="PTHR12788:SF10">
    <property type="entry name" value="PROTEIN-TYROSINE SULFOTRANSFERASE"/>
    <property type="match status" value="1"/>
</dbReference>
<dbReference type="Pfam" id="PF13469">
    <property type="entry name" value="Sulfotransfer_3"/>
    <property type="match status" value="1"/>
</dbReference>
<reference evidence="2" key="1">
    <citation type="submission" date="2015-04" db="EMBL/GenBank/DDBJ databases">
        <authorList>
            <person name="Syromyatnikov M.Y."/>
            <person name="Popov V.N."/>
        </authorList>
    </citation>
    <scope>NUCLEOTIDE SEQUENCE</scope>
    <source>
        <strain evidence="2">MO-1</strain>
    </source>
</reference>
<dbReference type="Gene3D" id="1.25.40.10">
    <property type="entry name" value="Tetratricopeptide repeat domain"/>
    <property type="match status" value="1"/>
</dbReference>
<keyword evidence="1" id="KW-0808">Transferase</keyword>
<dbReference type="InterPro" id="IPR027417">
    <property type="entry name" value="P-loop_NTPase"/>
</dbReference>